<keyword evidence="2" id="KW-1185">Reference proteome</keyword>
<comment type="caution">
    <text evidence="1">The sequence shown here is derived from an EMBL/GenBank/DDBJ whole genome shotgun (WGS) entry which is preliminary data.</text>
</comment>
<accession>G6EJH2</accession>
<dbReference type="AlphaFoldDB" id="G6EJH2"/>
<organism evidence="1 2">
    <name type="scientific">Novosphingobium pentaromativorans US6-1</name>
    <dbReference type="NCBI Taxonomy" id="1088721"/>
    <lineage>
        <taxon>Bacteria</taxon>
        <taxon>Pseudomonadati</taxon>
        <taxon>Pseudomonadota</taxon>
        <taxon>Alphaproteobacteria</taxon>
        <taxon>Sphingomonadales</taxon>
        <taxon>Sphingomonadaceae</taxon>
        <taxon>Novosphingobium</taxon>
    </lineage>
</organism>
<evidence type="ECO:0000313" key="2">
    <source>
        <dbReference type="Proteomes" id="UP000004030"/>
    </source>
</evidence>
<evidence type="ECO:0000313" key="1">
    <source>
        <dbReference type="EMBL" id="EHJ58551.1"/>
    </source>
</evidence>
<gene>
    <name evidence="1" type="ORF">NSU_4493</name>
</gene>
<dbReference type="EMBL" id="AGFM01000075">
    <property type="protein sequence ID" value="EHJ58551.1"/>
    <property type="molecule type" value="Genomic_DNA"/>
</dbReference>
<dbReference type="Proteomes" id="UP000004030">
    <property type="component" value="Unassembled WGS sequence"/>
</dbReference>
<proteinExistence type="predicted"/>
<sequence>MQVSTEKPSQALLWIDPDLLKFGGDTGQGDDLPKNLFV</sequence>
<name>G6EJH2_9SPHN</name>
<reference evidence="1 2" key="1">
    <citation type="journal article" date="2012" name="J. Bacteriol.">
        <title>Genome sequence of benzo(a)pyrene-degrading bacterium Novosphingobium pentaromativorans US6-1.</title>
        <authorList>
            <person name="Luo Y.R."/>
            <person name="Kang S.G."/>
            <person name="Kim S.J."/>
            <person name="Kim M.R."/>
            <person name="Li N."/>
            <person name="Lee J.H."/>
            <person name="Kwon K.K."/>
        </authorList>
    </citation>
    <scope>NUCLEOTIDE SEQUENCE [LARGE SCALE GENOMIC DNA]</scope>
    <source>
        <strain evidence="1 2">US6-1</strain>
    </source>
</reference>
<dbReference type="PATRIC" id="fig|1088721.3.peg.4425"/>
<protein>
    <submittedName>
        <fullName evidence="1">Uncharacterized protein</fullName>
    </submittedName>
</protein>